<sequence length="299" mass="35733">MGKYIFLVECPITGEIKHIYQSYEFEVDPIIKKDPEYLRWNKTLSSKKLKPIFTIIDRESAGPDIYLDSYRSIFISWGVELFEKKYLHQKDKSQVLLLERLKDLLLHKNEILDLKSPFNNSKLILFLIADLMEYKGKNRFLDEFILIYILTFTAGIGCNNCIELDFRFLKQIMKSVDEAYDPSFFSHFRQYINYFIEKYEIKDNLFDQVFKKLKIEIPNLNYSLKNISKIFGYNLDVSLFDSTDIFFVFVFKYHLYTKKPHPKILNNHFFYFADGINRNGKTFNFKSCNDKDAILMYSK</sequence>
<reference evidence="1 2" key="1">
    <citation type="submission" date="2018-04" db="EMBL/GenBank/DDBJ databases">
        <title>Complete genome uncultured novel isolate.</title>
        <authorList>
            <person name="Merlino G."/>
        </authorList>
    </citation>
    <scope>NUCLEOTIDE SEQUENCE [LARGE SCALE GENOMIC DNA]</scope>
    <source>
        <strain evidence="2">R1DC9</strain>
    </source>
</reference>
<dbReference type="EMBL" id="CP028923">
    <property type="protein sequence ID" value="QCK15218.1"/>
    <property type="molecule type" value="Genomic_DNA"/>
</dbReference>
<organism evidence="1 2">
    <name type="scientific">Mangrovivirga cuniculi</name>
    <dbReference type="NCBI Taxonomy" id="2715131"/>
    <lineage>
        <taxon>Bacteria</taxon>
        <taxon>Pseudomonadati</taxon>
        <taxon>Bacteroidota</taxon>
        <taxon>Cytophagia</taxon>
        <taxon>Cytophagales</taxon>
        <taxon>Mangrovivirgaceae</taxon>
        <taxon>Mangrovivirga</taxon>
    </lineage>
</organism>
<gene>
    <name evidence="1" type="ORF">DCC35_10910</name>
</gene>
<keyword evidence="2" id="KW-1185">Reference proteome</keyword>
<dbReference type="Proteomes" id="UP000298616">
    <property type="component" value="Chromosome"/>
</dbReference>
<dbReference type="AlphaFoldDB" id="A0A4D7K762"/>
<accession>A0A4D7K762</accession>
<evidence type="ECO:0000313" key="1">
    <source>
        <dbReference type="EMBL" id="QCK15218.1"/>
    </source>
</evidence>
<evidence type="ECO:0000313" key="2">
    <source>
        <dbReference type="Proteomes" id="UP000298616"/>
    </source>
</evidence>
<dbReference type="KEGG" id="fpf:DCC35_10910"/>
<dbReference type="RefSeq" id="WP_137090803.1">
    <property type="nucleotide sequence ID" value="NZ_CP028923.1"/>
</dbReference>
<name>A0A4D7K762_9BACT</name>
<proteinExistence type="predicted"/>
<protein>
    <submittedName>
        <fullName evidence="1">Uncharacterized protein</fullName>
    </submittedName>
</protein>